<evidence type="ECO:0000256" key="2">
    <source>
        <dbReference type="SAM" id="SignalP"/>
    </source>
</evidence>
<keyword evidence="4" id="KW-1185">Reference proteome</keyword>
<feature type="signal peptide" evidence="2">
    <location>
        <begin position="1"/>
        <end position="23"/>
    </location>
</feature>
<name>A0ABY6MND1_9BACT</name>
<dbReference type="Proteomes" id="UP001163156">
    <property type="component" value="Chromosome"/>
</dbReference>
<evidence type="ECO:0000256" key="1">
    <source>
        <dbReference type="SAM" id="MobiDB-lite"/>
    </source>
</evidence>
<accession>A0ABY6MND1</accession>
<sequence length="262" mass="27793">MKSITRIPGILVLLLLVSLSSCTDDDNTPNGGDGEPLDNSEIVFLLLDEESIDNGNEPNNFSETDVNDQIARIGQRQTLKYFQDNAGKTIDLYSGQVGDEGWFAPTSIPSSWINAGPTTNGLQNYLTPGPGLGASGDDPEVLLDEIPNVIPLRAMGLSMLVGQTVYAVVYDSDISINYDPIEGNLQGANLGIVAFDVLSVAARTDGSSSDLPRVSIRIRNTEEIGVSSINLFSNAPIPVSSSDPMDITPASDTPEITLVPAP</sequence>
<reference evidence="3" key="1">
    <citation type="submission" date="2022-10" db="EMBL/GenBank/DDBJ databases">
        <title>Algoriphagus sp. a novel bacteria isolate from halophytes salicornia europaea.</title>
        <authorList>
            <person name="Peng Y."/>
            <person name="Jiang L."/>
            <person name="Lee J."/>
        </authorList>
    </citation>
    <scope>NUCLEOTIDE SEQUENCE</scope>
    <source>
        <strain evidence="3">TR-M5</strain>
    </source>
</reference>
<dbReference type="EMBL" id="CP110226">
    <property type="protein sequence ID" value="UZD24196.1"/>
    <property type="molecule type" value="Genomic_DNA"/>
</dbReference>
<feature type="chain" id="PRO_5046526131" evidence="2">
    <location>
        <begin position="24"/>
        <end position="262"/>
    </location>
</feature>
<organism evidence="3 4">
    <name type="scientific">Algoriphagus halophytocola</name>
    <dbReference type="NCBI Taxonomy" id="2991499"/>
    <lineage>
        <taxon>Bacteria</taxon>
        <taxon>Pseudomonadati</taxon>
        <taxon>Bacteroidota</taxon>
        <taxon>Cytophagia</taxon>
        <taxon>Cytophagales</taxon>
        <taxon>Cyclobacteriaceae</taxon>
        <taxon>Algoriphagus</taxon>
    </lineage>
</organism>
<feature type="region of interest" description="Disordered" evidence="1">
    <location>
        <begin position="242"/>
        <end position="262"/>
    </location>
</feature>
<dbReference type="PROSITE" id="PS51257">
    <property type="entry name" value="PROKAR_LIPOPROTEIN"/>
    <property type="match status" value="1"/>
</dbReference>
<evidence type="ECO:0000313" key="3">
    <source>
        <dbReference type="EMBL" id="UZD24196.1"/>
    </source>
</evidence>
<proteinExistence type="predicted"/>
<dbReference type="RefSeq" id="WP_264810913.1">
    <property type="nucleotide sequence ID" value="NZ_CP110226.1"/>
</dbReference>
<keyword evidence="2" id="KW-0732">Signal</keyword>
<gene>
    <name evidence="3" type="ORF">OM944_06780</name>
</gene>
<evidence type="ECO:0000313" key="4">
    <source>
        <dbReference type="Proteomes" id="UP001163156"/>
    </source>
</evidence>
<protein>
    <submittedName>
        <fullName evidence="3">Uncharacterized protein</fullName>
    </submittedName>
</protein>